<evidence type="ECO:0000313" key="2">
    <source>
        <dbReference type="Proteomes" id="UP000010523"/>
    </source>
</evidence>
<organism evidence="1 2">
    <name type="scientific">Bacillus methanolicus PB1</name>
    <dbReference type="NCBI Taxonomy" id="997296"/>
    <lineage>
        <taxon>Bacteria</taxon>
        <taxon>Bacillati</taxon>
        <taxon>Bacillota</taxon>
        <taxon>Bacilli</taxon>
        <taxon>Bacillales</taxon>
        <taxon>Bacillaceae</taxon>
        <taxon>Bacillus</taxon>
    </lineage>
</organism>
<reference evidence="1 2" key="1">
    <citation type="journal article" date="2012" name="Appl. Environ. Microbiol.">
        <title>Genome Sequence of Thermotolerant Bacillus methanolicus: Features and Regulation Related to Methylotrophy and Production of L-Lysine and L-Glutamate from Methanol.</title>
        <authorList>
            <person name="Heggeset T.M."/>
            <person name="Krog A."/>
            <person name="Balzer S."/>
            <person name="Wentzel A."/>
            <person name="Ellingsen T.E."/>
            <person name="Brautaset T."/>
        </authorList>
    </citation>
    <scope>NUCLEOTIDE SEQUENCE [LARGE SCALE GENOMIC DNA]</scope>
    <source>
        <strain evidence="1 2">PB1</strain>
    </source>
</reference>
<evidence type="ECO:0000313" key="1">
    <source>
        <dbReference type="EMBL" id="EIJ80167.1"/>
    </source>
</evidence>
<gene>
    <name evidence="1" type="ORF">PB1_07397</name>
</gene>
<comment type="caution">
    <text evidence="1">The sequence shown here is derived from an EMBL/GenBank/DDBJ whole genome shotgun (WGS) entry which is preliminary data.</text>
</comment>
<dbReference type="AlphaFoldDB" id="I3E0Z6"/>
<dbReference type="EMBL" id="AFEU01000002">
    <property type="protein sequence ID" value="EIJ80167.1"/>
    <property type="molecule type" value="Genomic_DNA"/>
</dbReference>
<name>I3E0Z6_BACMT</name>
<sequence>MVKYPAYPAKFYKKFPLLKKATGIRPAALIQNYSPATNGNNAI</sequence>
<protein>
    <submittedName>
        <fullName evidence="1">Uncharacterized protein</fullName>
    </submittedName>
</protein>
<proteinExistence type="predicted"/>
<accession>I3E0Z6</accession>
<keyword evidence="2" id="KW-1185">Reference proteome</keyword>
<dbReference type="Proteomes" id="UP000010523">
    <property type="component" value="Unassembled WGS sequence"/>
</dbReference>